<comment type="caution">
    <text evidence="2">The sequence shown here is derived from an EMBL/GenBank/DDBJ whole genome shotgun (WGS) entry which is preliminary data.</text>
</comment>
<proteinExistence type="predicted"/>
<evidence type="ECO:0000313" key="3">
    <source>
        <dbReference type="Proteomes" id="UP001479436"/>
    </source>
</evidence>
<gene>
    <name evidence="2" type="ORF">K7432_018418</name>
</gene>
<reference evidence="2 3" key="1">
    <citation type="submission" date="2023-04" db="EMBL/GenBank/DDBJ databases">
        <title>Genome of Basidiobolus ranarum AG-B5.</title>
        <authorList>
            <person name="Stajich J.E."/>
            <person name="Carter-House D."/>
            <person name="Gryganskyi A."/>
        </authorList>
    </citation>
    <scope>NUCLEOTIDE SEQUENCE [LARGE SCALE GENOMIC DNA]</scope>
    <source>
        <strain evidence="2 3">AG-B5</strain>
    </source>
</reference>
<evidence type="ECO:0000313" key="2">
    <source>
        <dbReference type="EMBL" id="KAK9738922.1"/>
    </source>
</evidence>
<dbReference type="Proteomes" id="UP001479436">
    <property type="component" value="Unassembled WGS sequence"/>
</dbReference>
<sequence>MKFNIFLISTLSTTLLFAPLGSLAADDKVVVGYYVPWGKVEPEQLSLDKVTHINYGKFWSSLTIGNTFI</sequence>
<dbReference type="EMBL" id="JASJQH010005928">
    <property type="protein sequence ID" value="KAK9738922.1"/>
    <property type="molecule type" value="Genomic_DNA"/>
</dbReference>
<feature type="chain" id="PRO_5046932444" evidence="1">
    <location>
        <begin position="25"/>
        <end position="69"/>
    </location>
</feature>
<keyword evidence="1" id="KW-0732">Signal</keyword>
<dbReference type="InterPro" id="IPR017853">
    <property type="entry name" value="GH"/>
</dbReference>
<evidence type="ECO:0000256" key="1">
    <source>
        <dbReference type="SAM" id="SignalP"/>
    </source>
</evidence>
<name>A0ABR2WC76_9FUNG</name>
<organism evidence="2 3">
    <name type="scientific">Basidiobolus ranarum</name>
    <dbReference type="NCBI Taxonomy" id="34480"/>
    <lineage>
        <taxon>Eukaryota</taxon>
        <taxon>Fungi</taxon>
        <taxon>Fungi incertae sedis</taxon>
        <taxon>Zoopagomycota</taxon>
        <taxon>Entomophthoromycotina</taxon>
        <taxon>Basidiobolomycetes</taxon>
        <taxon>Basidiobolales</taxon>
        <taxon>Basidiobolaceae</taxon>
        <taxon>Basidiobolus</taxon>
    </lineage>
</organism>
<accession>A0ABR2WC76</accession>
<feature type="signal peptide" evidence="1">
    <location>
        <begin position="1"/>
        <end position="24"/>
    </location>
</feature>
<keyword evidence="3" id="KW-1185">Reference proteome</keyword>
<dbReference type="Gene3D" id="3.20.20.80">
    <property type="entry name" value="Glycosidases"/>
    <property type="match status" value="1"/>
</dbReference>
<dbReference type="SUPFAM" id="SSF51445">
    <property type="entry name" value="(Trans)glycosidases"/>
    <property type="match status" value="1"/>
</dbReference>
<protein>
    <submittedName>
        <fullName evidence="2">Uncharacterized protein</fullName>
    </submittedName>
</protein>